<feature type="region of interest" description="Disordered" evidence="1">
    <location>
        <begin position="174"/>
        <end position="204"/>
    </location>
</feature>
<sequence>MCPTTINVSWKSDKGKIIKATFGTSVTAPTREQKKRLIIVRQENDHCFFPQDQNGIIIPKIETWDSKSEDTMQELQDLLEKLKNDPRGFHKTRDERLLHPEDREYFYDRGIMFQWDDMAQNIEYLGIDLRQGLTNYIYHPEKICAIMEDTGELIPVEEFNRRVYETYHMAKPAGVIREESQEKSAKKPAKKFAKKGRRKSKKNK</sequence>
<proteinExistence type="predicted"/>
<dbReference type="Proteomes" id="UP000789572">
    <property type="component" value="Unassembled WGS sequence"/>
</dbReference>
<dbReference type="AlphaFoldDB" id="A0A9N9AFE4"/>
<reference evidence="2" key="1">
    <citation type="submission" date="2021-06" db="EMBL/GenBank/DDBJ databases">
        <authorList>
            <person name="Kallberg Y."/>
            <person name="Tangrot J."/>
            <person name="Rosling A."/>
        </authorList>
    </citation>
    <scope>NUCLEOTIDE SEQUENCE</scope>
    <source>
        <strain evidence="2">IA702</strain>
    </source>
</reference>
<keyword evidence="3" id="KW-1185">Reference proteome</keyword>
<dbReference type="EMBL" id="CAJVPJ010000457">
    <property type="protein sequence ID" value="CAG8526602.1"/>
    <property type="molecule type" value="Genomic_DNA"/>
</dbReference>
<name>A0A9N9AFE4_9GLOM</name>
<comment type="caution">
    <text evidence="2">The sequence shown here is derived from an EMBL/GenBank/DDBJ whole genome shotgun (WGS) entry which is preliminary data.</text>
</comment>
<evidence type="ECO:0000313" key="2">
    <source>
        <dbReference type="EMBL" id="CAG8526602.1"/>
    </source>
</evidence>
<organism evidence="2 3">
    <name type="scientific">Paraglomus occultum</name>
    <dbReference type="NCBI Taxonomy" id="144539"/>
    <lineage>
        <taxon>Eukaryota</taxon>
        <taxon>Fungi</taxon>
        <taxon>Fungi incertae sedis</taxon>
        <taxon>Mucoromycota</taxon>
        <taxon>Glomeromycotina</taxon>
        <taxon>Glomeromycetes</taxon>
        <taxon>Paraglomerales</taxon>
        <taxon>Paraglomeraceae</taxon>
        <taxon>Paraglomus</taxon>
    </lineage>
</organism>
<protein>
    <submittedName>
        <fullName evidence="2">4920_t:CDS:1</fullName>
    </submittedName>
</protein>
<feature type="compositionally biased region" description="Basic and acidic residues" evidence="1">
    <location>
        <begin position="176"/>
        <end position="185"/>
    </location>
</feature>
<evidence type="ECO:0000256" key="1">
    <source>
        <dbReference type="SAM" id="MobiDB-lite"/>
    </source>
</evidence>
<dbReference type="OrthoDB" id="2441284at2759"/>
<accession>A0A9N9AFE4</accession>
<gene>
    <name evidence="2" type="ORF">POCULU_LOCUS3849</name>
</gene>
<feature type="compositionally biased region" description="Basic residues" evidence="1">
    <location>
        <begin position="186"/>
        <end position="204"/>
    </location>
</feature>
<evidence type="ECO:0000313" key="3">
    <source>
        <dbReference type="Proteomes" id="UP000789572"/>
    </source>
</evidence>